<dbReference type="Proteomes" id="UP001143304">
    <property type="component" value="Unassembled WGS sequence"/>
</dbReference>
<gene>
    <name evidence="1" type="ORF">EYC82_13020</name>
</gene>
<dbReference type="InterPro" id="IPR016875">
    <property type="entry name" value="UCP028200"/>
</dbReference>
<name>A0ABT3T7N1_9GAMM</name>
<reference evidence="1" key="1">
    <citation type="submission" date="2019-02" db="EMBL/GenBank/DDBJ databases">
        <authorList>
            <person name="Li S.-H."/>
        </authorList>
    </citation>
    <scope>NUCLEOTIDE SEQUENCE</scope>
    <source>
        <strain evidence="1">IMCC11814</strain>
    </source>
</reference>
<evidence type="ECO:0000313" key="1">
    <source>
        <dbReference type="EMBL" id="MCX2978282.1"/>
    </source>
</evidence>
<dbReference type="PROSITE" id="PS51257">
    <property type="entry name" value="PROKAR_LIPOPROTEIN"/>
    <property type="match status" value="1"/>
</dbReference>
<keyword evidence="2" id="KW-1185">Reference proteome</keyword>
<dbReference type="EMBL" id="SHNO01000001">
    <property type="protein sequence ID" value="MCX2978282.1"/>
    <property type="molecule type" value="Genomic_DNA"/>
</dbReference>
<accession>A0ABT3T7N1</accession>
<dbReference type="RefSeq" id="WP_279249979.1">
    <property type="nucleotide sequence ID" value="NZ_SHNO01000001.1"/>
</dbReference>
<comment type="caution">
    <text evidence="1">The sequence shown here is derived from an EMBL/GenBank/DDBJ whole genome shotgun (WGS) entry which is preliminary data.</text>
</comment>
<sequence>MRVLRTFCILVLGLILASCSGTTFVYNRLDVILPWYIDDYAELNGHQDAYLDEVLTPFLNWHRQQELPAYLSIIDDIEAHLDDTLTEADVAEIFSEFEAAWLRIEAKGLDWLLDLGGQLSDKQMANVIEALWEQQEEFQEEYLERDDAEFYEDSYDNLLDNMEEFLGNVSDAQREQLRLAANALQRSDVEWLKERAEWIQELSVLLDSEPGWERAVRDSVQQRREKPALKYREIYTHNMSIIFNVVAAVVNSRSERQDKYLRNRLAELREDLKDLADQEAP</sequence>
<protein>
    <recommendedName>
        <fullName evidence="3">Lipoprotein</fullName>
    </recommendedName>
</protein>
<organism evidence="1 2">
    <name type="scientific">Candidatus Marimicrobium litorale</name>
    <dbReference type="NCBI Taxonomy" id="2518991"/>
    <lineage>
        <taxon>Bacteria</taxon>
        <taxon>Pseudomonadati</taxon>
        <taxon>Pseudomonadota</taxon>
        <taxon>Gammaproteobacteria</taxon>
        <taxon>Cellvibrionales</taxon>
        <taxon>Halieaceae</taxon>
        <taxon>Marimicrobium</taxon>
    </lineage>
</organism>
<evidence type="ECO:0008006" key="3">
    <source>
        <dbReference type="Google" id="ProtNLM"/>
    </source>
</evidence>
<evidence type="ECO:0000313" key="2">
    <source>
        <dbReference type="Proteomes" id="UP001143304"/>
    </source>
</evidence>
<dbReference type="Pfam" id="PF19795">
    <property type="entry name" value="DUF6279"/>
    <property type="match status" value="1"/>
</dbReference>
<dbReference type="PIRSF" id="PIRSF028200">
    <property type="entry name" value="UCP028200"/>
    <property type="match status" value="1"/>
</dbReference>
<proteinExistence type="predicted"/>